<dbReference type="STRING" id="69960.SAMN05421720_106118"/>
<dbReference type="GO" id="GO:0005737">
    <property type="term" value="C:cytoplasm"/>
    <property type="evidence" value="ECO:0007669"/>
    <property type="project" value="TreeGrafter"/>
</dbReference>
<organism evidence="8 9">
    <name type="scientific">Rhodospira trueperi</name>
    <dbReference type="NCBI Taxonomy" id="69960"/>
    <lineage>
        <taxon>Bacteria</taxon>
        <taxon>Pseudomonadati</taxon>
        <taxon>Pseudomonadota</taxon>
        <taxon>Alphaproteobacteria</taxon>
        <taxon>Rhodospirillales</taxon>
        <taxon>Rhodospirillaceae</taxon>
        <taxon>Rhodospira</taxon>
    </lineage>
</organism>
<dbReference type="InterPro" id="IPR036724">
    <property type="entry name" value="Cobalamin-bd_sf"/>
</dbReference>
<comment type="cofactor">
    <cofactor evidence="1">
        <name>adenosylcob(III)alamin</name>
        <dbReference type="ChEBI" id="CHEBI:18408"/>
    </cofactor>
</comment>
<dbReference type="Proteomes" id="UP000199412">
    <property type="component" value="Unassembled WGS sequence"/>
</dbReference>
<dbReference type="PROSITE" id="PS00544">
    <property type="entry name" value="METMALONYL_COA_MUTASE"/>
    <property type="match status" value="1"/>
</dbReference>
<dbReference type="CDD" id="cd03677">
    <property type="entry name" value="MM_CoA_mutase_beta"/>
    <property type="match status" value="1"/>
</dbReference>
<dbReference type="GO" id="GO:0019678">
    <property type="term" value="P:propionate metabolic process, methylmalonyl pathway"/>
    <property type="evidence" value="ECO:0007669"/>
    <property type="project" value="TreeGrafter"/>
</dbReference>
<dbReference type="Gene3D" id="3.20.20.240">
    <property type="entry name" value="Methylmalonyl-CoA mutase"/>
    <property type="match status" value="1"/>
</dbReference>
<dbReference type="GO" id="GO:0004494">
    <property type="term" value="F:methylmalonyl-CoA mutase activity"/>
    <property type="evidence" value="ECO:0007669"/>
    <property type="project" value="UniProtKB-EC"/>
</dbReference>
<sequence length="710" mass="74239">MTDAPQRFAEDFPAASHTDWMAMVEKALDGAPFDKKLVARTLEGFSIQPLYSREHWPAEGDPSGMPGAMPFTRGARPLGMSQSGWDIRQLHANPDIAATKAAIADDLENSVTSLLIRLDAAGRAGLDADAPEAADLFGQGGLSLSTVAEWDALLSDVDLTKVPVAVQAGPQAPVVAAMLTALWCQRGVTEFDAKGAFNIDPLGALAEFGRLPTSLETALGHMASLADKTARTFPGGAVTAVAVDSAVYYNAGASEAQDLACAMATGVAYLRAMEAAGMPMDEACGQIAFSFSLGTDQYLNIAKLRAARLMWARIAEACGAGEPARAARVHAVTASRVLTRRDPWVNMLRSTMVCFSAAIGGANSITILPHDAALGQPSPLSRRIARNTQLILQEESQLNRVIDPAGGSWALESLTEELAGSAWALFQDIEKGGGMAAALSSGRIAEQIGTVRETRRKDIAKRKAPITGISEFPNLAEPAPELADPDLEALREAAGASLASVRDDATCDIFSVEGAVEELDVLPTEIATAAIKGATLGELVRASTRNGADALEITPLPSHRLAEDFEALRDGSDEVLEGTGARPLIFLANLGPIAHHTARATFARNFFEAGGVEALTNTGFADAEDCAAAFTDSGARVAVICSSDKIYADQAEPAARALKAAGCAKLYLAGRPGDKQADFEAAGIDAFIFVGCDVLGTLQGLHAALGVTSR</sequence>
<keyword evidence="9" id="KW-1185">Reference proteome</keyword>
<dbReference type="EC" id="5.4.99.2" evidence="3"/>
<gene>
    <name evidence="8" type="ORF">SAMN05421720_106118</name>
</gene>
<dbReference type="AlphaFoldDB" id="A0A1G7CKC0"/>
<dbReference type="InterPro" id="IPR016176">
    <property type="entry name" value="Cbl-dep_enz_cat"/>
</dbReference>
<reference evidence="8 9" key="1">
    <citation type="submission" date="2016-10" db="EMBL/GenBank/DDBJ databases">
        <authorList>
            <person name="de Groot N.N."/>
        </authorList>
    </citation>
    <scope>NUCLEOTIDE SEQUENCE [LARGE SCALE GENOMIC DNA]</scope>
    <source>
        <strain evidence="8 9">ATCC 700224</strain>
    </source>
</reference>
<evidence type="ECO:0000259" key="7">
    <source>
        <dbReference type="Pfam" id="PF01642"/>
    </source>
</evidence>
<dbReference type="PANTHER" id="PTHR48101">
    <property type="entry name" value="METHYLMALONYL-COA MUTASE, MITOCHONDRIAL-RELATED"/>
    <property type="match status" value="1"/>
</dbReference>
<dbReference type="InterPro" id="IPR058549">
    <property type="entry name" value="MeMalonylCoA_mutase_a/b_site"/>
</dbReference>
<evidence type="ECO:0000256" key="4">
    <source>
        <dbReference type="ARBA" id="ARBA00022628"/>
    </source>
</evidence>
<dbReference type="SUPFAM" id="SSF52242">
    <property type="entry name" value="Cobalamin (vitamin B12)-binding domain"/>
    <property type="match status" value="1"/>
</dbReference>
<evidence type="ECO:0000256" key="5">
    <source>
        <dbReference type="ARBA" id="ARBA00023235"/>
    </source>
</evidence>
<name>A0A1G7CKC0_9PROT</name>
<keyword evidence="4" id="KW-0846">Cobalamin</keyword>
<dbReference type="OrthoDB" id="9762378at2"/>
<protein>
    <recommendedName>
        <fullName evidence="3">methylmalonyl-CoA mutase</fullName>
        <ecNumber evidence="3">5.4.99.2</ecNumber>
    </recommendedName>
</protein>
<dbReference type="Pfam" id="PF01642">
    <property type="entry name" value="MM_CoA_mutase"/>
    <property type="match status" value="1"/>
</dbReference>
<evidence type="ECO:0000256" key="6">
    <source>
        <dbReference type="ARBA" id="ARBA00023285"/>
    </source>
</evidence>
<keyword evidence="6" id="KW-0170">Cobalt</keyword>
<feature type="domain" description="Methylmalonyl-CoA mutase alpha/beta chain catalytic" evidence="7">
    <location>
        <begin position="41"/>
        <end position="543"/>
    </location>
</feature>
<dbReference type="Gene3D" id="3.40.50.280">
    <property type="entry name" value="Cobalamin-binding domain"/>
    <property type="match status" value="1"/>
</dbReference>
<accession>A0A1G7CKC0</accession>
<dbReference type="SUPFAM" id="SSF51703">
    <property type="entry name" value="Cobalamin (vitamin B12)-dependent enzymes"/>
    <property type="match status" value="1"/>
</dbReference>
<dbReference type="GO" id="GO:0031419">
    <property type="term" value="F:cobalamin binding"/>
    <property type="evidence" value="ECO:0007669"/>
    <property type="project" value="UniProtKB-KW"/>
</dbReference>
<evidence type="ECO:0000256" key="2">
    <source>
        <dbReference type="ARBA" id="ARBA00008465"/>
    </source>
</evidence>
<dbReference type="EMBL" id="FNAP01000006">
    <property type="protein sequence ID" value="SDE39808.1"/>
    <property type="molecule type" value="Genomic_DNA"/>
</dbReference>
<dbReference type="RefSeq" id="WP_092785645.1">
    <property type="nucleotide sequence ID" value="NZ_FNAP01000006.1"/>
</dbReference>
<dbReference type="GO" id="GO:0046872">
    <property type="term" value="F:metal ion binding"/>
    <property type="evidence" value="ECO:0007669"/>
    <property type="project" value="InterPro"/>
</dbReference>
<evidence type="ECO:0000313" key="8">
    <source>
        <dbReference type="EMBL" id="SDE39808.1"/>
    </source>
</evidence>
<dbReference type="PANTHER" id="PTHR48101:SF4">
    <property type="entry name" value="METHYLMALONYL-COA MUTASE, MITOCHONDRIAL"/>
    <property type="match status" value="1"/>
</dbReference>
<comment type="similarity">
    <text evidence="2">Belongs to the methylmalonyl-CoA mutase family.</text>
</comment>
<dbReference type="InterPro" id="IPR006099">
    <property type="entry name" value="MeMalonylCoA_mutase_a/b_cat"/>
</dbReference>
<keyword evidence="5" id="KW-0413">Isomerase</keyword>
<proteinExistence type="inferred from homology"/>
<evidence type="ECO:0000313" key="9">
    <source>
        <dbReference type="Proteomes" id="UP000199412"/>
    </source>
</evidence>
<evidence type="ECO:0000256" key="1">
    <source>
        <dbReference type="ARBA" id="ARBA00001922"/>
    </source>
</evidence>
<evidence type="ECO:0000256" key="3">
    <source>
        <dbReference type="ARBA" id="ARBA00012398"/>
    </source>
</evidence>